<feature type="non-terminal residue" evidence="1">
    <location>
        <position position="140"/>
    </location>
</feature>
<protein>
    <submittedName>
        <fullName evidence="1">Uncharacterized protein</fullName>
    </submittedName>
</protein>
<gene>
    <name evidence="1" type="ORF">Micbo1qcDRAFT_169524</name>
</gene>
<reference evidence="2" key="1">
    <citation type="submission" date="2016-02" db="EMBL/GenBank/DDBJ databases">
        <title>Draft genome sequence of Microdochium bolleyi, a fungal endophyte of beachgrass.</title>
        <authorList>
            <consortium name="DOE Joint Genome Institute"/>
            <person name="David A.S."/>
            <person name="May G."/>
            <person name="Haridas S."/>
            <person name="Lim J."/>
            <person name="Wang M."/>
            <person name="Labutti K."/>
            <person name="Lipzen A."/>
            <person name="Barry K."/>
            <person name="Grigoriev I.V."/>
        </authorList>
    </citation>
    <scope>NUCLEOTIDE SEQUENCE [LARGE SCALE GENOMIC DNA]</scope>
    <source>
        <strain evidence="2">J235TASD1</strain>
    </source>
</reference>
<accession>A0A136IJY4</accession>
<dbReference type="Proteomes" id="UP000070501">
    <property type="component" value="Unassembled WGS sequence"/>
</dbReference>
<evidence type="ECO:0000313" key="1">
    <source>
        <dbReference type="EMBL" id="KXJ85270.1"/>
    </source>
</evidence>
<dbReference type="EMBL" id="KQ964287">
    <property type="protein sequence ID" value="KXJ85270.1"/>
    <property type="molecule type" value="Genomic_DNA"/>
</dbReference>
<dbReference type="OrthoDB" id="10477067at2759"/>
<name>A0A136IJY4_9PEZI</name>
<evidence type="ECO:0000313" key="2">
    <source>
        <dbReference type="Proteomes" id="UP000070501"/>
    </source>
</evidence>
<dbReference type="InParanoid" id="A0A136IJY4"/>
<organism evidence="1 2">
    <name type="scientific">Microdochium bolleyi</name>
    <dbReference type="NCBI Taxonomy" id="196109"/>
    <lineage>
        <taxon>Eukaryota</taxon>
        <taxon>Fungi</taxon>
        <taxon>Dikarya</taxon>
        <taxon>Ascomycota</taxon>
        <taxon>Pezizomycotina</taxon>
        <taxon>Sordariomycetes</taxon>
        <taxon>Xylariomycetidae</taxon>
        <taxon>Xylariales</taxon>
        <taxon>Microdochiaceae</taxon>
        <taxon>Microdochium</taxon>
    </lineage>
</organism>
<keyword evidence="2" id="KW-1185">Reference proteome</keyword>
<dbReference type="AlphaFoldDB" id="A0A136IJY4"/>
<proteinExistence type="predicted"/>
<sequence length="140" mass="15717">MITSAVSCKNASSQGVSLLKLPPEVRDQIWAIFYTDICLPRAICHATGNAEPLDKHSDDDVSRPRRPGGRPVATVITYDINTAPTMTCRSLYEEVWPVIWSSLQLHLTRNAHASTHHDLGVIPLILRENIRHVFWYATSD</sequence>